<comment type="caution">
    <text evidence="2">The sequence shown here is derived from an EMBL/GenBank/DDBJ whole genome shotgun (WGS) entry which is preliminary data.</text>
</comment>
<dbReference type="SUPFAM" id="SSF55856">
    <property type="entry name" value="Cytochrome b5-like heme/steroid binding domain"/>
    <property type="match status" value="1"/>
</dbReference>
<gene>
    <name evidence="2" type="ORF">J2S18_002167</name>
</gene>
<dbReference type="RefSeq" id="WP_307486790.1">
    <property type="nucleotide sequence ID" value="NZ_JAUSUF010000007.1"/>
</dbReference>
<dbReference type="SMART" id="SM01117">
    <property type="entry name" value="Cyt-b5"/>
    <property type="match status" value="1"/>
</dbReference>
<dbReference type="InterPro" id="IPR001199">
    <property type="entry name" value="Cyt_B5-like_heme/steroid-bd"/>
</dbReference>
<evidence type="ECO:0000313" key="3">
    <source>
        <dbReference type="Proteomes" id="UP001228504"/>
    </source>
</evidence>
<evidence type="ECO:0000259" key="1">
    <source>
        <dbReference type="SMART" id="SM01117"/>
    </source>
</evidence>
<keyword evidence="3" id="KW-1185">Reference proteome</keyword>
<accession>A0ABT9UV76</accession>
<dbReference type="EMBL" id="JAUSUF010000007">
    <property type="protein sequence ID" value="MDQ0150229.1"/>
    <property type="molecule type" value="Genomic_DNA"/>
</dbReference>
<proteinExistence type="predicted"/>
<organism evidence="2 3">
    <name type="scientific">Eubacterium multiforme</name>
    <dbReference type="NCBI Taxonomy" id="83339"/>
    <lineage>
        <taxon>Bacteria</taxon>
        <taxon>Bacillati</taxon>
        <taxon>Bacillota</taxon>
        <taxon>Clostridia</taxon>
        <taxon>Eubacteriales</taxon>
        <taxon>Eubacteriaceae</taxon>
        <taxon>Eubacterium</taxon>
    </lineage>
</organism>
<feature type="domain" description="Cytochrome b5 heme-binding" evidence="1">
    <location>
        <begin position="62"/>
        <end position="134"/>
    </location>
</feature>
<dbReference type="Proteomes" id="UP001228504">
    <property type="component" value="Unassembled WGS sequence"/>
</dbReference>
<dbReference type="Gene3D" id="3.10.120.10">
    <property type="entry name" value="Cytochrome b5-like heme/steroid binding domain"/>
    <property type="match status" value="1"/>
</dbReference>
<dbReference type="Pfam" id="PF00173">
    <property type="entry name" value="Cyt-b5"/>
    <property type="match status" value="1"/>
</dbReference>
<name>A0ABT9UV76_9FIRM</name>
<evidence type="ECO:0000313" key="2">
    <source>
        <dbReference type="EMBL" id="MDQ0150229.1"/>
    </source>
</evidence>
<protein>
    <submittedName>
        <fullName evidence="2">Heme/steroid binding protein</fullName>
    </submittedName>
</protein>
<sequence>MLLERLIMKKNKEINELKNSLFFRGERDKDDIVDNIKNAIEDLTIILEEENKLSNKERGRELTLSELAKYDGKEGRLAYIAVNGTVYDVTGIMGFEEGNHFGIKPGTDATGAFNNCHKGNTNVLKNLRVIGVLKQ</sequence>
<reference evidence="2 3" key="1">
    <citation type="submission" date="2023-07" db="EMBL/GenBank/DDBJ databases">
        <title>Genomic Encyclopedia of Type Strains, Phase IV (KMG-IV): sequencing the most valuable type-strain genomes for metagenomic binning, comparative biology and taxonomic classification.</title>
        <authorList>
            <person name="Goeker M."/>
        </authorList>
    </citation>
    <scope>NUCLEOTIDE SEQUENCE [LARGE SCALE GENOMIC DNA]</scope>
    <source>
        <strain evidence="2 3">DSM 20694</strain>
    </source>
</reference>
<dbReference type="InterPro" id="IPR036400">
    <property type="entry name" value="Cyt_B5-like_heme/steroid_sf"/>
</dbReference>